<proteinExistence type="predicted"/>
<dbReference type="InterPro" id="IPR034660">
    <property type="entry name" value="DinB/YfiT-like"/>
</dbReference>
<reference evidence="1 2" key="1">
    <citation type="submission" date="2020-10" db="EMBL/GenBank/DDBJ databases">
        <title>Connecting structure to function with the recovery of over 1000 high-quality activated sludge metagenome-assembled genomes encoding full-length rRNA genes using long-read sequencing.</title>
        <authorList>
            <person name="Singleton C.M."/>
            <person name="Petriglieri F."/>
            <person name="Kristensen J.M."/>
            <person name="Kirkegaard R.H."/>
            <person name="Michaelsen T.Y."/>
            <person name="Andersen M.H."/>
            <person name="Karst S.M."/>
            <person name="Dueholm M.S."/>
            <person name="Nielsen P.H."/>
            <person name="Albertsen M."/>
        </authorList>
    </citation>
    <scope>NUCLEOTIDE SEQUENCE [LARGE SCALE GENOMIC DNA]</scope>
    <source>
        <strain evidence="1">Ribe_18-Q3-R11-54_BAT3C.373</strain>
    </source>
</reference>
<gene>
    <name evidence="1" type="ORF">IPO85_07605</name>
</gene>
<protein>
    <submittedName>
        <fullName evidence="1">DinB family protein</fullName>
    </submittedName>
</protein>
<dbReference type="SUPFAM" id="SSF109854">
    <property type="entry name" value="DinB/YfiT-like putative metalloenzymes"/>
    <property type="match status" value="1"/>
</dbReference>
<sequence>MNRATQALLDEYQKSIRELIFVIQNISDQQLCKIVDHETQDQECRSIQTILTHVIASGYSYTVYIEHFIGIHSTRPEPKIFEIVNPYIEALNAMFEYCVQCFKSHPNVVIEEHDPLKKINVKWGQQYDIEQLMEHAILHILRHRRQIEHFIFKLSKDRL</sequence>
<dbReference type="Gene3D" id="1.20.120.450">
    <property type="entry name" value="dinb family like domain"/>
    <property type="match status" value="1"/>
</dbReference>
<comment type="caution">
    <text evidence="1">The sequence shown here is derived from an EMBL/GenBank/DDBJ whole genome shotgun (WGS) entry which is preliminary data.</text>
</comment>
<accession>A0A9D7S9T2</accession>
<evidence type="ECO:0000313" key="1">
    <source>
        <dbReference type="EMBL" id="MBK9717364.1"/>
    </source>
</evidence>
<organism evidence="1 2">
    <name type="scientific">Candidatus Defluviibacterium haderslevense</name>
    <dbReference type="NCBI Taxonomy" id="2981993"/>
    <lineage>
        <taxon>Bacteria</taxon>
        <taxon>Pseudomonadati</taxon>
        <taxon>Bacteroidota</taxon>
        <taxon>Saprospiria</taxon>
        <taxon>Saprospirales</taxon>
        <taxon>Saprospiraceae</taxon>
        <taxon>Candidatus Defluviibacterium</taxon>
    </lineage>
</organism>
<dbReference type="AlphaFoldDB" id="A0A9D7S9T2"/>
<name>A0A9D7S9T2_9BACT</name>
<dbReference type="Proteomes" id="UP000808349">
    <property type="component" value="Unassembled WGS sequence"/>
</dbReference>
<evidence type="ECO:0000313" key="2">
    <source>
        <dbReference type="Proteomes" id="UP000808349"/>
    </source>
</evidence>
<dbReference type="EMBL" id="JADKFW010000004">
    <property type="protein sequence ID" value="MBK9717364.1"/>
    <property type="molecule type" value="Genomic_DNA"/>
</dbReference>